<proteinExistence type="predicted"/>
<dbReference type="InterPro" id="IPR018060">
    <property type="entry name" value="HTH_AraC"/>
</dbReference>
<dbReference type="CDD" id="cd06124">
    <property type="entry name" value="cupin_NimR-like_N"/>
    <property type="match status" value="1"/>
</dbReference>
<dbReference type="PANTHER" id="PTHR11019:SF159">
    <property type="entry name" value="TRANSCRIPTIONAL REGULATOR-RELATED"/>
    <property type="match status" value="1"/>
</dbReference>
<dbReference type="InterPro" id="IPR018062">
    <property type="entry name" value="HTH_AraC-typ_CS"/>
</dbReference>
<evidence type="ECO:0000256" key="3">
    <source>
        <dbReference type="ARBA" id="ARBA00023163"/>
    </source>
</evidence>
<evidence type="ECO:0000313" key="6">
    <source>
        <dbReference type="Proteomes" id="UP000746535"/>
    </source>
</evidence>
<keyword evidence="1" id="KW-0805">Transcription regulation</keyword>
<dbReference type="RefSeq" id="WP_168082741.1">
    <property type="nucleotide sequence ID" value="NZ_JAAVJI010000003.1"/>
</dbReference>
<keyword evidence="2" id="KW-0238">DNA-binding</keyword>
<evidence type="ECO:0000259" key="4">
    <source>
        <dbReference type="PROSITE" id="PS01124"/>
    </source>
</evidence>
<dbReference type="PROSITE" id="PS01124">
    <property type="entry name" value="HTH_ARAC_FAMILY_2"/>
    <property type="match status" value="1"/>
</dbReference>
<dbReference type="Gene3D" id="1.10.10.60">
    <property type="entry name" value="Homeodomain-like"/>
    <property type="match status" value="1"/>
</dbReference>
<dbReference type="PANTHER" id="PTHR11019">
    <property type="entry name" value="HTH-TYPE TRANSCRIPTIONAL REGULATOR NIMR"/>
    <property type="match status" value="1"/>
</dbReference>
<dbReference type="InterPro" id="IPR009057">
    <property type="entry name" value="Homeodomain-like_sf"/>
</dbReference>
<organism evidence="5 6">
    <name type="scientific">Pseudomonas quercus</name>
    <dbReference type="NCBI Taxonomy" id="2722792"/>
    <lineage>
        <taxon>Bacteria</taxon>
        <taxon>Pseudomonadati</taxon>
        <taxon>Pseudomonadota</taxon>
        <taxon>Gammaproteobacteria</taxon>
        <taxon>Pseudomonadales</taxon>
        <taxon>Pseudomonadaceae</taxon>
        <taxon>Pseudomonas</taxon>
    </lineage>
</organism>
<dbReference type="Gene3D" id="2.60.120.10">
    <property type="entry name" value="Jelly Rolls"/>
    <property type="match status" value="1"/>
</dbReference>
<sequence length="274" mass="29630">MTPNGHLQPARAIPALEQLPRPLFARAERLGAGAWTPRHCHPWVQFSYAISGVLAVHTEHGSYFAPPQWGVWIPAGVEHWVNNADQAEMRSLYVDESVAGPPAARCRVVEVTPLTRELIKSFSSLAADYPLGNTPEARLSAVLVDQLQGLSEVAFSVPLPRHASLLKLCEAFIAQPDAADAMATWALALRVSEKTLARLFQRETGLTFRSWRQRVRLLASLGALEAGSSVTQAALACGYESTSAFIAAFKALFGATPGEVFRGNSLTAGWSSVQ</sequence>
<name>A0ABX0YB06_9PSED</name>
<dbReference type="InterPro" id="IPR014710">
    <property type="entry name" value="RmlC-like_jellyroll"/>
</dbReference>
<feature type="domain" description="HTH araC/xylS-type" evidence="4">
    <location>
        <begin position="163"/>
        <end position="263"/>
    </location>
</feature>
<dbReference type="Proteomes" id="UP000746535">
    <property type="component" value="Unassembled WGS sequence"/>
</dbReference>
<reference evidence="5 6" key="1">
    <citation type="submission" date="2020-03" db="EMBL/GenBank/DDBJ databases">
        <authorList>
            <person name="Wang L."/>
            <person name="He N."/>
            <person name="Li Y."/>
            <person name="Fang Y."/>
            <person name="Zhang F."/>
        </authorList>
    </citation>
    <scope>NUCLEOTIDE SEQUENCE [LARGE SCALE GENOMIC DNA]</scope>
    <source>
        <strain evidence="6">hsmgli-8</strain>
    </source>
</reference>
<dbReference type="Pfam" id="PF12833">
    <property type="entry name" value="HTH_18"/>
    <property type="match status" value="1"/>
</dbReference>
<evidence type="ECO:0000256" key="2">
    <source>
        <dbReference type="ARBA" id="ARBA00023125"/>
    </source>
</evidence>
<evidence type="ECO:0000313" key="5">
    <source>
        <dbReference type="EMBL" id="NJP00525.1"/>
    </source>
</evidence>
<accession>A0ABX0YB06</accession>
<dbReference type="InterPro" id="IPR011051">
    <property type="entry name" value="RmlC_Cupin_sf"/>
</dbReference>
<evidence type="ECO:0000256" key="1">
    <source>
        <dbReference type="ARBA" id="ARBA00023015"/>
    </source>
</evidence>
<gene>
    <name evidence="5" type="ORF">HBH25_06590</name>
</gene>
<protein>
    <submittedName>
        <fullName evidence="5">AraC family transcriptional regulator</fullName>
    </submittedName>
</protein>
<dbReference type="InterPro" id="IPR013096">
    <property type="entry name" value="Cupin_2"/>
</dbReference>
<dbReference type="SUPFAM" id="SSF51182">
    <property type="entry name" value="RmlC-like cupins"/>
    <property type="match status" value="1"/>
</dbReference>
<dbReference type="EMBL" id="JAAVJI010000003">
    <property type="protein sequence ID" value="NJP00525.1"/>
    <property type="molecule type" value="Genomic_DNA"/>
</dbReference>
<keyword evidence="6" id="KW-1185">Reference proteome</keyword>
<comment type="caution">
    <text evidence="5">The sequence shown here is derived from an EMBL/GenBank/DDBJ whole genome shotgun (WGS) entry which is preliminary data.</text>
</comment>
<keyword evidence="3" id="KW-0804">Transcription</keyword>
<dbReference type="SMART" id="SM00342">
    <property type="entry name" value="HTH_ARAC"/>
    <property type="match status" value="1"/>
</dbReference>
<dbReference type="Pfam" id="PF07883">
    <property type="entry name" value="Cupin_2"/>
    <property type="match status" value="1"/>
</dbReference>
<dbReference type="PROSITE" id="PS00041">
    <property type="entry name" value="HTH_ARAC_FAMILY_1"/>
    <property type="match status" value="1"/>
</dbReference>
<dbReference type="SUPFAM" id="SSF46689">
    <property type="entry name" value="Homeodomain-like"/>
    <property type="match status" value="1"/>
</dbReference>